<comment type="function">
    <text evidence="18">Catalyzes the transfer of a methyl group from methyl-cobalamin to homocysteine, yielding enzyme-bound cob(I)alamin and methionine. Subsequently, remethylates the cofactor using methyltetrahydrofolate.</text>
</comment>
<evidence type="ECO:0000256" key="5">
    <source>
        <dbReference type="ARBA" id="ARBA00010398"/>
    </source>
</evidence>
<dbReference type="Gene3D" id="3.40.50.280">
    <property type="entry name" value="Cobalamin-binding domain"/>
    <property type="match status" value="1"/>
</dbReference>
<comment type="cofactor">
    <cofactor evidence="3">
        <name>methylcob(III)alamin</name>
        <dbReference type="ChEBI" id="CHEBI:28115"/>
    </cofactor>
</comment>
<accession>A0A1K1LCQ8</accession>
<dbReference type="UniPathway" id="UPA00051">
    <property type="reaction ID" value="UER00081"/>
</dbReference>
<dbReference type="SUPFAM" id="SSF51717">
    <property type="entry name" value="Dihydropteroate synthetase-like"/>
    <property type="match status" value="1"/>
</dbReference>
<evidence type="ECO:0000256" key="4">
    <source>
        <dbReference type="ARBA" id="ARBA00005178"/>
    </source>
</evidence>
<evidence type="ECO:0000256" key="1">
    <source>
        <dbReference type="ARBA" id="ARBA00001700"/>
    </source>
</evidence>
<dbReference type="SMART" id="SM01018">
    <property type="entry name" value="B12-binding_2"/>
    <property type="match status" value="1"/>
</dbReference>
<dbReference type="PANTHER" id="PTHR45833">
    <property type="entry name" value="METHIONINE SYNTHASE"/>
    <property type="match status" value="1"/>
</dbReference>
<dbReference type="InterPro" id="IPR003759">
    <property type="entry name" value="Cbl-bd_cap"/>
</dbReference>
<feature type="domain" description="B12-binding N-terminal" evidence="24">
    <location>
        <begin position="584"/>
        <end position="678"/>
    </location>
</feature>
<evidence type="ECO:0000256" key="9">
    <source>
        <dbReference type="ARBA" id="ARBA00022603"/>
    </source>
</evidence>
<sequence length="800" mass="84424">MKFVQRLAERRPLLLDGAMGTMLQASGLPAGVSPEEFCMERPDILQAIHKAYLDAGVDIITSCTFGGNPCKLPASLDVFAFNKRMVETARAAAAQAGRPVFVAGNVGPSGHFARPLGDMEPEDLIRAFAEQIRGLVAGGADLIFIETQFDLAEARAAVAAARQVCDLPVMVSMTFEQGVSLTGSSPTIFAETMQNMGVAALGTNCSLGPDQMLPVVEELLSACSCPVVAEPNAGLPELRGSETVFPLGPEAFAQKTAAFAARGARVLGGCCGTTPRHLAALRQALESVSCEERPLVSPAGICLTSRSQLLRLGEGQPFSVIGERINPTGKKELTSQLQAGQFDEAFRLADEQLQAGARILDVNVGASLVDETVLLPDLVQRLVSRVDVPLSLDSSSAQAIARALPYCPGSFLVNSISGEAGRMELLGPVCRDFGAPFILLPLQGTKLPVRASERIAIVEKLLEQADALGIPRRLVMVDILALSVSSKPEGALQCLEMVRWCRSQGLATTLGLSNVSFGLPARDLLNATFMAMCAGAGLSSCIANPSAPRLHEACDAVAVLQGSDSNAGSFIASYADWKASGGVVRAGKGPGAAAETLGDAVLFGDLENVLPLLEKELAAGAEPFALVQDVLIPAITEVGARYERREYFLPQLIRAAETMQKAFAHLRPLLEKSRGPEERPVIVMATVEGDIHDIGKNIVCLLLGNHGFEVIDAGKDVPAEQIVACALEHKARIIGLSALMTTTMVRMEDTIRLVRERELPIKVLVGGAAVTQAFADAIGADAYCEDAVSAVRAAKQFVTG</sequence>
<name>A0A1K1LCQ8_9BACT</name>
<evidence type="ECO:0000256" key="11">
    <source>
        <dbReference type="ARBA" id="ARBA00022628"/>
    </source>
</evidence>
<keyword evidence="11" id="KW-0846">Cobalamin</keyword>
<feature type="domain" description="Hcy-binding" evidence="21">
    <location>
        <begin position="1"/>
        <end position="285"/>
    </location>
</feature>
<feature type="binding site" evidence="20">
    <location>
        <position position="271"/>
    </location>
    <ligand>
        <name>Zn(2+)</name>
        <dbReference type="ChEBI" id="CHEBI:29105"/>
    </ligand>
</feature>
<dbReference type="Gene3D" id="3.20.20.20">
    <property type="entry name" value="Dihydropteroate synthase-like"/>
    <property type="match status" value="1"/>
</dbReference>
<dbReference type="Pfam" id="PF02310">
    <property type="entry name" value="B12-binding"/>
    <property type="match status" value="1"/>
</dbReference>
<evidence type="ECO:0000259" key="24">
    <source>
        <dbReference type="PROSITE" id="PS51337"/>
    </source>
</evidence>
<dbReference type="GO" id="GO:0005829">
    <property type="term" value="C:cytosol"/>
    <property type="evidence" value="ECO:0007669"/>
    <property type="project" value="TreeGrafter"/>
</dbReference>
<dbReference type="Proteomes" id="UP000186323">
    <property type="component" value="Chromosome I"/>
</dbReference>
<evidence type="ECO:0000259" key="21">
    <source>
        <dbReference type="PROSITE" id="PS50970"/>
    </source>
</evidence>
<dbReference type="PROSITE" id="PS50970">
    <property type="entry name" value="HCY"/>
    <property type="match status" value="1"/>
</dbReference>
<keyword evidence="13" id="KW-0949">S-adenosyl-L-methionine</keyword>
<comment type="pathway">
    <text evidence="4">Amino-acid biosynthesis; L-methionine biosynthesis via de novo pathway; L-methionine from L-homocysteine (MetH route): step 1/1.</text>
</comment>
<proteinExistence type="inferred from homology"/>
<dbReference type="GO" id="GO:0031419">
    <property type="term" value="F:cobalamin binding"/>
    <property type="evidence" value="ECO:0007669"/>
    <property type="project" value="UniProtKB-KW"/>
</dbReference>
<evidence type="ECO:0000256" key="3">
    <source>
        <dbReference type="ARBA" id="ARBA00001956"/>
    </source>
</evidence>
<keyword evidence="26" id="KW-1185">Reference proteome</keyword>
<dbReference type="Pfam" id="PF02607">
    <property type="entry name" value="B12-binding_2"/>
    <property type="match status" value="1"/>
</dbReference>
<dbReference type="RefSeq" id="WP_072332890.1">
    <property type="nucleotide sequence ID" value="NZ_LT630450.1"/>
</dbReference>
<dbReference type="SUPFAM" id="SSF82282">
    <property type="entry name" value="Homocysteine S-methyltransferase"/>
    <property type="match status" value="1"/>
</dbReference>
<dbReference type="Gene3D" id="1.10.1240.10">
    <property type="entry name" value="Methionine synthase domain"/>
    <property type="match status" value="1"/>
</dbReference>
<evidence type="ECO:0000256" key="18">
    <source>
        <dbReference type="ARBA" id="ARBA00025552"/>
    </source>
</evidence>
<reference evidence="26" key="1">
    <citation type="submission" date="2016-10" db="EMBL/GenBank/DDBJ databases">
        <authorList>
            <person name="Wegmann U."/>
        </authorList>
    </citation>
    <scope>NUCLEOTIDE SEQUENCE [LARGE SCALE GENOMIC DNA]</scope>
</reference>
<dbReference type="GO" id="GO:0046653">
    <property type="term" value="P:tetrahydrofolate metabolic process"/>
    <property type="evidence" value="ECO:0007669"/>
    <property type="project" value="TreeGrafter"/>
</dbReference>
<dbReference type="InterPro" id="IPR011005">
    <property type="entry name" value="Dihydropteroate_synth-like_sf"/>
</dbReference>
<evidence type="ECO:0000256" key="7">
    <source>
        <dbReference type="ARBA" id="ARBA00012032"/>
    </source>
</evidence>
<evidence type="ECO:0000256" key="6">
    <source>
        <dbReference type="ARBA" id="ARBA00010854"/>
    </source>
</evidence>
<dbReference type="InterPro" id="IPR000489">
    <property type="entry name" value="Pterin-binding_dom"/>
</dbReference>
<feature type="domain" description="B12-binding" evidence="23">
    <location>
        <begin position="679"/>
        <end position="800"/>
    </location>
</feature>
<evidence type="ECO:0000256" key="13">
    <source>
        <dbReference type="ARBA" id="ARBA00022691"/>
    </source>
</evidence>
<dbReference type="OrthoDB" id="9803687at2"/>
<dbReference type="PIRSF" id="PIRSF037472">
    <property type="entry name" value="DHPS_mtfrase"/>
    <property type="match status" value="1"/>
</dbReference>
<dbReference type="PROSITE" id="PS51332">
    <property type="entry name" value="B12_BINDING"/>
    <property type="match status" value="1"/>
</dbReference>
<dbReference type="InterPro" id="IPR003726">
    <property type="entry name" value="HCY_dom"/>
</dbReference>
<dbReference type="Pfam" id="PF02574">
    <property type="entry name" value="S-methyl_trans"/>
    <property type="match status" value="1"/>
</dbReference>
<evidence type="ECO:0000256" key="19">
    <source>
        <dbReference type="ARBA" id="ARBA00031040"/>
    </source>
</evidence>
<dbReference type="PROSITE" id="PS51337">
    <property type="entry name" value="B12_BINDING_NTER"/>
    <property type="match status" value="1"/>
</dbReference>
<dbReference type="Pfam" id="PF00809">
    <property type="entry name" value="Pterin_bind"/>
    <property type="match status" value="1"/>
</dbReference>
<dbReference type="FunFam" id="3.40.50.280:FF:000003">
    <property type="entry name" value="Dimethylamine methyltransferase corrinoid protein"/>
    <property type="match status" value="1"/>
</dbReference>
<evidence type="ECO:0000256" key="15">
    <source>
        <dbReference type="ARBA" id="ARBA00022833"/>
    </source>
</evidence>
<dbReference type="Gene3D" id="3.20.20.330">
    <property type="entry name" value="Homocysteine-binding-like domain"/>
    <property type="match status" value="1"/>
</dbReference>
<dbReference type="GO" id="GO:0008705">
    <property type="term" value="F:methionine synthase activity"/>
    <property type="evidence" value="ECO:0007669"/>
    <property type="project" value="UniProtKB-EC"/>
</dbReference>
<dbReference type="SUPFAM" id="SSF47644">
    <property type="entry name" value="Methionine synthase domain"/>
    <property type="match status" value="1"/>
</dbReference>
<evidence type="ECO:0000256" key="8">
    <source>
        <dbReference type="ARBA" id="ARBA00013998"/>
    </source>
</evidence>
<comment type="similarity">
    <text evidence="5">Belongs to the vitamin-B12 dependent methionine synthase family.</text>
</comment>
<evidence type="ECO:0000256" key="10">
    <source>
        <dbReference type="ARBA" id="ARBA00022605"/>
    </source>
</evidence>
<feature type="binding site" evidence="20">
    <location>
        <position position="205"/>
    </location>
    <ligand>
        <name>Zn(2+)</name>
        <dbReference type="ChEBI" id="CHEBI:29105"/>
    </ligand>
</feature>
<gene>
    <name evidence="25" type="ORF">DESPIGER_0595</name>
</gene>
<keyword evidence="12 20" id="KW-0808">Transferase</keyword>
<evidence type="ECO:0000313" key="26">
    <source>
        <dbReference type="Proteomes" id="UP000186323"/>
    </source>
</evidence>
<organism evidence="25 26">
    <name type="scientific">Desulfovibrio piger</name>
    <dbReference type="NCBI Taxonomy" id="901"/>
    <lineage>
        <taxon>Bacteria</taxon>
        <taxon>Pseudomonadati</taxon>
        <taxon>Thermodesulfobacteriota</taxon>
        <taxon>Desulfovibrionia</taxon>
        <taxon>Desulfovibrionales</taxon>
        <taxon>Desulfovibrionaceae</taxon>
        <taxon>Desulfovibrio</taxon>
    </lineage>
</organism>
<dbReference type="InterPro" id="IPR036594">
    <property type="entry name" value="Meth_synthase_dom"/>
</dbReference>
<dbReference type="KEGG" id="dpg:DESPIGER_0595"/>
<evidence type="ECO:0000256" key="20">
    <source>
        <dbReference type="PROSITE-ProRule" id="PRU00333"/>
    </source>
</evidence>
<dbReference type="EMBL" id="LT630450">
    <property type="protein sequence ID" value="SFV72479.1"/>
    <property type="molecule type" value="Genomic_DNA"/>
</dbReference>
<dbReference type="EC" id="2.1.1.13" evidence="7"/>
<comment type="similarity">
    <text evidence="6">Belongs to the methylamine corrinoid protein family.</text>
</comment>
<dbReference type="GO" id="GO:0050667">
    <property type="term" value="P:homocysteine metabolic process"/>
    <property type="evidence" value="ECO:0007669"/>
    <property type="project" value="TreeGrafter"/>
</dbReference>
<comment type="catalytic activity">
    <reaction evidence="1">
        <text>(6S)-5-methyl-5,6,7,8-tetrahydrofolate + L-homocysteine = (6S)-5,6,7,8-tetrahydrofolate + L-methionine</text>
        <dbReference type="Rhea" id="RHEA:11172"/>
        <dbReference type="ChEBI" id="CHEBI:18608"/>
        <dbReference type="ChEBI" id="CHEBI:57453"/>
        <dbReference type="ChEBI" id="CHEBI:57844"/>
        <dbReference type="ChEBI" id="CHEBI:58199"/>
        <dbReference type="EC" id="2.1.1.13"/>
    </reaction>
</comment>
<keyword evidence="14 20" id="KW-0479">Metal-binding</keyword>
<dbReference type="InterPro" id="IPR017215">
    <property type="entry name" value="MetH_bac"/>
</dbReference>
<dbReference type="CDD" id="cd02070">
    <property type="entry name" value="corrinoid_protein_B12-BD"/>
    <property type="match status" value="1"/>
</dbReference>
<evidence type="ECO:0000313" key="25">
    <source>
        <dbReference type="EMBL" id="SFV72479.1"/>
    </source>
</evidence>
<evidence type="ECO:0000259" key="22">
    <source>
        <dbReference type="PROSITE" id="PS50972"/>
    </source>
</evidence>
<feature type="domain" description="Pterin-binding" evidence="22">
    <location>
        <begin position="318"/>
        <end position="561"/>
    </location>
</feature>
<dbReference type="GO" id="GO:0046872">
    <property type="term" value="F:metal ion binding"/>
    <property type="evidence" value="ECO:0007669"/>
    <property type="project" value="UniProtKB-KW"/>
</dbReference>
<comment type="cofactor">
    <cofactor evidence="2 20">
        <name>Zn(2+)</name>
        <dbReference type="ChEBI" id="CHEBI:29105"/>
    </cofactor>
</comment>
<dbReference type="InterPro" id="IPR036724">
    <property type="entry name" value="Cobalamin-bd_sf"/>
</dbReference>
<keyword evidence="17" id="KW-0170">Cobalt</keyword>
<evidence type="ECO:0000256" key="2">
    <source>
        <dbReference type="ARBA" id="ARBA00001947"/>
    </source>
</evidence>
<protein>
    <recommendedName>
        <fullName evidence="8">Methionine synthase</fullName>
        <ecNumber evidence="7">2.1.1.13</ecNumber>
    </recommendedName>
    <alternativeName>
        <fullName evidence="19">5-methyltetrahydrofolate--homocysteine methyltransferase</fullName>
    </alternativeName>
</protein>
<dbReference type="InterPro" id="IPR006158">
    <property type="entry name" value="Cobalamin-bd"/>
</dbReference>
<dbReference type="PANTHER" id="PTHR45833:SF1">
    <property type="entry name" value="METHIONINE SYNTHASE"/>
    <property type="match status" value="1"/>
</dbReference>
<keyword evidence="15 20" id="KW-0862">Zinc</keyword>
<dbReference type="InterPro" id="IPR050554">
    <property type="entry name" value="Met_Synthase/Corrinoid"/>
</dbReference>
<dbReference type="GO" id="GO:0032259">
    <property type="term" value="P:methylation"/>
    <property type="evidence" value="ECO:0007669"/>
    <property type="project" value="UniProtKB-KW"/>
</dbReference>
<evidence type="ECO:0000256" key="12">
    <source>
        <dbReference type="ARBA" id="ARBA00022679"/>
    </source>
</evidence>
<keyword evidence="9 20" id="KW-0489">Methyltransferase</keyword>
<evidence type="ECO:0000256" key="14">
    <source>
        <dbReference type="ARBA" id="ARBA00022723"/>
    </source>
</evidence>
<keyword evidence="16" id="KW-0486">Methionine biosynthesis</keyword>
<keyword evidence="10" id="KW-0028">Amino-acid biosynthesis</keyword>
<dbReference type="AlphaFoldDB" id="A0A1K1LCQ8"/>
<feature type="binding site" evidence="20">
    <location>
        <position position="270"/>
    </location>
    <ligand>
        <name>Zn(2+)</name>
        <dbReference type="ChEBI" id="CHEBI:29105"/>
    </ligand>
</feature>
<evidence type="ECO:0000256" key="17">
    <source>
        <dbReference type="ARBA" id="ARBA00023285"/>
    </source>
</evidence>
<evidence type="ECO:0000256" key="16">
    <source>
        <dbReference type="ARBA" id="ARBA00023167"/>
    </source>
</evidence>
<dbReference type="SUPFAM" id="SSF52242">
    <property type="entry name" value="Cobalamin (vitamin B12)-binding domain"/>
    <property type="match status" value="1"/>
</dbReference>
<evidence type="ECO:0000259" key="23">
    <source>
        <dbReference type="PROSITE" id="PS51332"/>
    </source>
</evidence>
<dbReference type="InterPro" id="IPR036589">
    <property type="entry name" value="HCY_dom_sf"/>
</dbReference>
<dbReference type="PROSITE" id="PS50972">
    <property type="entry name" value="PTERIN_BINDING"/>
    <property type="match status" value="1"/>
</dbReference>